<sequence>MKKSNFAIIGAVFTALLSTLCCLPAFIFLFFGVSSGVLSFFTTLEYTRVPLAILAIIFFIFTIYNFRKKISCSCNKKEKIKQYFLFTIFFILILLLLFYPELIPLFME</sequence>
<feature type="transmembrane region" description="Helical" evidence="15">
    <location>
        <begin position="46"/>
        <end position="64"/>
    </location>
</feature>
<dbReference type="GO" id="GO:0005886">
    <property type="term" value="C:plasma membrane"/>
    <property type="evidence" value="ECO:0007669"/>
    <property type="project" value="UniProtKB-SubCell"/>
</dbReference>
<keyword evidence="9" id="KW-0479">Metal-binding</keyword>
<keyword evidence="4" id="KW-0813">Transport</keyword>
<comment type="caution">
    <text evidence="16">The sequence shown here is derived from an EMBL/GenBank/DDBJ whole genome shotgun (WGS) entry which is preliminary data.</text>
</comment>
<evidence type="ECO:0000256" key="2">
    <source>
        <dbReference type="ARBA" id="ARBA00008224"/>
    </source>
</evidence>
<evidence type="ECO:0000256" key="15">
    <source>
        <dbReference type="SAM" id="Phobius"/>
    </source>
</evidence>
<dbReference type="Proteomes" id="UP000035514">
    <property type="component" value="Unassembled WGS sequence"/>
</dbReference>
<evidence type="ECO:0000256" key="8">
    <source>
        <dbReference type="ARBA" id="ARBA00022692"/>
    </source>
</evidence>
<evidence type="ECO:0000256" key="1">
    <source>
        <dbReference type="ARBA" id="ARBA00004429"/>
    </source>
</evidence>
<comment type="function">
    <text evidence="14">Involved in mercury resistance. Probably transfers a mercuric ion from the periplasmic Hg(2+)-binding protein MerP to the cytoplasmic mercuric reductase MerA.</text>
</comment>
<protein>
    <recommendedName>
        <fullName evidence="3">Mercuric transport protein MerT</fullName>
    </recommendedName>
    <alternativeName>
        <fullName evidence="13">Mercury ion transport protein</fullName>
    </alternativeName>
</protein>
<dbReference type="GO" id="GO:0046872">
    <property type="term" value="F:metal ion binding"/>
    <property type="evidence" value="ECO:0007669"/>
    <property type="project" value="UniProtKB-KW"/>
</dbReference>
<evidence type="ECO:0000256" key="4">
    <source>
        <dbReference type="ARBA" id="ARBA00022448"/>
    </source>
</evidence>
<feature type="transmembrane region" description="Helical" evidence="15">
    <location>
        <begin position="84"/>
        <end position="107"/>
    </location>
</feature>
<comment type="similarity">
    <text evidence="2">Belongs to the MerT family.</text>
</comment>
<evidence type="ECO:0000256" key="3">
    <source>
        <dbReference type="ARBA" id="ARBA00017053"/>
    </source>
</evidence>
<keyword evidence="12 15" id="KW-0472">Membrane</keyword>
<reference evidence="16 17" key="1">
    <citation type="submission" date="2014-01" db="EMBL/GenBank/DDBJ databases">
        <title>Development of a Comparative Genomic Fingerprinting Assay for High Resolution Genotyping of Arcobacter butzleri.</title>
        <authorList>
            <person name="Webb A.L."/>
            <person name="Inglis G.D."/>
            <person name="Kruczkiewicz P."/>
            <person name="Selinger L.B."/>
            <person name="Taboada E.N."/>
        </authorList>
    </citation>
    <scope>NUCLEOTIDE SEQUENCE [LARGE SCALE GENOMIC DNA]</scope>
    <source>
        <strain evidence="16 17">L348</strain>
    </source>
</reference>
<evidence type="ECO:0000256" key="10">
    <source>
        <dbReference type="ARBA" id="ARBA00022914"/>
    </source>
</evidence>
<evidence type="ECO:0000256" key="11">
    <source>
        <dbReference type="ARBA" id="ARBA00022989"/>
    </source>
</evidence>
<keyword evidence="5" id="KW-0475">Mercuric resistance</keyword>
<keyword evidence="11 15" id="KW-1133">Transmembrane helix</keyword>
<evidence type="ECO:0000256" key="5">
    <source>
        <dbReference type="ARBA" id="ARBA00022466"/>
    </source>
</evidence>
<gene>
    <name evidence="16" type="ORF">AA20_11735</name>
</gene>
<dbReference type="Pfam" id="PF02411">
    <property type="entry name" value="MerT"/>
    <property type="match status" value="1"/>
</dbReference>
<dbReference type="AlphaFoldDB" id="A0A0G9JSA2"/>
<evidence type="ECO:0000313" key="16">
    <source>
        <dbReference type="EMBL" id="KLD96509.1"/>
    </source>
</evidence>
<evidence type="ECO:0000256" key="6">
    <source>
        <dbReference type="ARBA" id="ARBA00022475"/>
    </source>
</evidence>
<accession>A0A0G9JSA2</accession>
<evidence type="ECO:0000256" key="7">
    <source>
        <dbReference type="ARBA" id="ARBA00022519"/>
    </source>
</evidence>
<proteinExistence type="inferred from homology"/>
<comment type="subcellular location">
    <subcellularLocation>
        <location evidence="1">Cell inner membrane</location>
        <topology evidence="1">Multi-pass membrane protein</topology>
    </subcellularLocation>
</comment>
<keyword evidence="8 15" id="KW-0812">Transmembrane</keyword>
<dbReference type="RefSeq" id="WP_014468996.1">
    <property type="nucleotide sequence ID" value="NZ_JAIQ01000168.1"/>
</dbReference>
<evidence type="ECO:0000256" key="12">
    <source>
        <dbReference type="ARBA" id="ARBA00023136"/>
    </source>
</evidence>
<keyword evidence="7" id="KW-0997">Cell inner membrane</keyword>
<organism evidence="16 17">
    <name type="scientific">Aliarcobacter butzleri L348</name>
    <dbReference type="NCBI Taxonomy" id="1447256"/>
    <lineage>
        <taxon>Bacteria</taxon>
        <taxon>Pseudomonadati</taxon>
        <taxon>Campylobacterota</taxon>
        <taxon>Epsilonproteobacteria</taxon>
        <taxon>Campylobacterales</taxon>
        <taxon>Arcobacteraceae</taxon>
        <taxon>Aliarcobacter</taxon>
    </lineage>
</organism>
<evidence type="ECO:0000256" key="14">
    <source>
        <dbReference type="ARBA" id="ARBA00045720"/>
    </source>
</evidence>
<name>A0A0G9JSA2_9BACT</name>
<evidence type="ECO:0000256" key="13">
    <source>
        <dbReference type="ARBA" id="ARBA00030934"/>
    </source>
</evidence>
<dbReference type="InterPro" id="IPR003457">
    <property type="entry name" value="Transprt_MerT"/>
</dbReference>
<evidence type="ECO:0000313" key="17">
    <source>
        <dbReference type="Proteomes" id="UP000035514"/>
    </source>
</evidence>
<dbReference type="GO" id="GO:0015097">
    <property type="term" value="F:mercury ion transmembrane transporter activity"/>
    <property type="evidence" value="ECO:0007669"/>
    <property type="project" value="InterPro"/>
</dbReference>
<keyword evidence="6" id="KW-1003">Cell membrane</keyword>
<evidence type="ECO:0000256" key="9">
    <source>
        <dbReference type="ARBA" id="ARBA00022723"/>
    </source>
</evidence>
<keyword evidence="10" id="KW-0476">Mercury</keyword>
<dbReference type="PATRIC" id="fig|1447256.3.peg.2299"/>
<dbReference type="Gene3D" id="1.10.287.910">
    <property type="entry name" value="bacterial mercury transporter, merf"/>
    <property type="match status" value="1"/>
</dbReference>
<dbReference type="EMBL" id="JAIQ01000168">
    <property type="protein sequence ID" value="KLD96509.1"/>
    <property type="molecule type" value="Genomic_DNA"/>
</dbReference>
<feature type="transmembrane region" description="Helical" evidence="15">
    <location>
        <begin position="7"/>
        <end position="34"/>
    </location>
</feature>